<gene>
    <name evidence="2" type="ORF">SM124_08320</name>
</gene>
<protein>
    <submittedName>
        <fullName evidence="2">DUF4230 domain-containing protein</fullName>
    </submittedName>
</protein>
<name>A0ABU5IX92_9BACI</name>
<evidence type="ECO:0000313" key="2">
    <source>
        <dbReference type="EMBL" id="MDZ5471750.1"/>
    </source>
</evidence>
<keyword evidence="1" id="KW-1133">Transmembrane helix</keyword>
<dbReference type="EMBL" id="JAXOFX010000004">
    <property type="protein sequence ID" value="MDZ5471750.1"/>
    <property type="molecule type" value="Genomic_DNA"/>
</dbReference>
<sequence>MSEKDDKVLLQLEAILKELQDSKEQTASTIAVKHKSSISFGSLLSVLLKGWGLKILVILLLVVSMVGTAAYFFYSSANNHSEKGSYVEQMRELSSLATSQAYVKAVIEKEDNQLFGKEINANLPGTKRKLLLIIPGMVTAGIDLEQIENKDIHVIEDEKKIELTLPRAEILQEPSLQFDHVQTFSVEGIFRDEVNWEEAYGLANEAKEQVRKEAVTQGLLQLAEKNAEKILQEFFTQMGYEIEIKYKEVK</sequence>
<dbReference type="InterPro" id="IPR025324">
    <property type="entry name" value="DUF4230"/>
</dbReference>
<keyword evidence="3" id="KW-1185">Reference proteome</keyword>
<feature type="transmembrane region" description="Helical" evidence="1">
    <location>
        <begin position="51"/>
        <end position="74"/>
    </location>
</feature>
<organism evidence="2 3">
    <name type="scientific">Robertmurraya mangrovi</name>
    <dbReference type="NCBI Taxonomy" id="3098077"/>
    <lineage>
        <taxon>Bacteria</taxon>
        <taxon>Bacillati</taxon>
        <taxon>Bacillota</taxon>
        <taxon>Bacilli</taxon>
        <taxon>Bacillales</taxon>
        <taxon>Bacillaceae</taxon>
        <taxon>Robertmurraya</taxon>
    </lineage>
</organism>
<comment type="caution">
    <text evidence="2">The sequence shown here is derived from an EMBL/GenBank/DDBJ whole genome shotgun (WGS) entry which is preliminary data.</text>
</comment>
<evidence type="ECO:0000313" key="3">
    <source>
        <dbReference type="Proteomes" id="UP001290455"/>
    </source>
</evidence>
<evidence type="ECO:0000256" key="1">
    <source>
        <dbReference type="SAM" id="Phobius"/>
    </source>
</evidence>
<keyword evidence="1" id="KW-0812">Transmembrane</keyword>
<dbReference type="Pfam" id="PF14014">
    <property type="entry name" value="DUF4230"/>
    <property type="match status" value="1"/>
</dbReference>
<accession>A0ABU5IX92</accession>
<reference evidence="2 3" key="1">
    <citation type="submission" date="2023-11" db="EMBL/GenBank/DDBJ databases">
        <title>Bacillus jintuensis, isolated from a mudflat on the Beibu Gulf coast.</title>
        <authorList>
            <person name="Li M."/>
        </authorList>
    </citation>
    <scope>NUCLEOTIDE SEQUENCE [LARGE SCALE GENOMIC DNA]</scope>
    <source>
        <strain evidence="2 3">31A1R</strain>
    </source>
</reference>
<dbReference type="Proteomes" id="UP001290455">
    <property type="component" value="Unassembled WGS sequence"/>
</dbReference>
<keyword evidence="1" id="KW-0472">Membrane</keyword>
<proteinExistence type="predicted"/>